<proteinExistence type="predicted"/>
<evidence type="ECO:0000313" key="3">
    <source>
        <dbReference type="Proteomes" id="UP000245119"/>
    </source>
</evidence>
<name>A0A2T7NCF6_POMCA</name>
<dbReference type="EMBL" id="PZQS01000014">
    <property type="protein sequence ID" value="PVD18822.1"/>
    <property type="molecule type" value="Genomic_DNA"/>
</dbReference>
<sequence length="130" mass="13936">MCSRVAAGGVGNLFSHRGRQPAVARRAHVPSPVGCQKEGEREGQGGRERSCQVSIFAHRKKHASPPLIPASLLAGHLSLQNFAPDSRLMFCSRAFWVLHPPSVGLATRDSLSSPEVKGKMIGVLSAVIFK</sequence>
<keyword evidence="3" id="KW-1185">Reference proteome</keyword>
<organism evidence="2 3">
    <name type="scientific">Pomacea canaliculata</name>
    <name type="common">Golden apple snail</name>
    <dbReference type="NCBI Taxonomy" id="400727"/>
    <lineage>
        <taxon>Eukaryota</taxon>
        <taxon>Metazoa</taxon>
        <taxon>Spiralia</taxon>
        <taxon>Lophotrochozoa</taxon>
        <taxon>Mollusca</taxon>
        <taxon>Gastropoda</taxon>
        <taxon>Caenogastropoda</taxon>
        <taxon>Architaenioglossa</taxon>
        <taxon>Ampullarioidea</taxon>
        <taxon>Ampullariidae</taxon>
        <taxon>Pomacea</taxon>
    </lineage>
</organism>
<accession>A0A2T7NCF6</accession>
<protein>
    <submittedName>
        <fullName evidence="2">Uncharacterized protein</fullName>
    </submittedName>
</protein>
<comment type="caution">
    <text evidence="2">The sequence shown here is derived from an EMBL/GenBank/DDBJ whole genome shotgun (WGS) entry which is preliminary data.</text>
</comment>
<dbReference type="Proteomes" id="UP000245119">
    <property type="component" value="Linkage Group LG14"/>
</dbReference>
<dbReference type="AlphaFoldDB" id="A0A2T7NCF6"/>
<feature type="region of interest" description="Disordered" evidence="1">
    <location>
        <begin position="19"/>
        <end position="49"/>
    </location>
</feature>
<evidence type="ECO:0000313" key="2">
    <source>
        <dbReference type="EMBL" id="PVD18822.1"/>
    </source>
</evidence>
<feature type="compositionally biased region" description="Basic and acidic residues" evidence="1">
    <location>
        <begin position="37"/>
        <end position="49"/>
    </location>
</feature>
<evidence type="ECO:0000256" key="1">
    <source>
        <dbReference type="SAM" id="MobiDB-lite"/>
    </source>
</evidence>
<gene>
    <name evidence="2" type="ORF">C0Q70_21375</name>
</gene>
<reference evidence="2 3" key="1">
    <citation type="submission" date="2018-04" db="EMBL/GenBank/DDBJ databases">
        <title>The genome of golden apple snail Pomacea canaliculata provides insight into stress tolerance and invasive adaptation.</title>
        <authorList>
            <person name="Liu C."/>
            <person name="Liu B."/>
            <person name="Ren Y."/>
            <person name="Zhang Y."/>
            <person name="Wang H."/>
            <person name="Li S."/>
            <person name="Jiang F."/>
            <person name="Yin L."/>
            <person name="Zhang G."/>
            <person name="Qian W."/>
            <person name="Fan W."/>
        </authorList>
    </citation>
    <scope>NUCLEOTIDE SEQUENCE [LARGE SCALE GENOMIC DNA]</scope>
    <source>
        <strain evidence="2">SZHN2017</strain>
        <tissue evidence="2">Muscle</tissue>
    </source>
</reference>